<dbReference type="Proteomes" id="UP001302126">
    <property type="component" value="Unassembled WGS sequence"/>
</dbReference>
<dbReference type="GO" id="GO:0005783">
    <property type="term" value="C:endoplasmic reticulum"/>
    <property type="evidence" value="ECO:0007669"/>
    <property type="project" value="TreeGrafter"/>
</dbReference>
<proteinExistence type="inferred from homology"/>
<dbReference type="Gene3D" id="3.40.30.10">
    <property type="entry name" value="Glutaredoxin"/>
    <property type="match status" value="2"/>
</dbReference>
<reference evidence="3" key="1">
    <citation type="journal article" date="2023" name="Mol. Phylogenet. Evol.">
        <title>Genome-scale phylogeny and comparative genomics of the fungal order Sordariales.</title>
        <authorList>
            <person name="Hensen N."/>
            <person name="Bonometti L."/>
            <person name="Westerberg I."/>
            <person name="Brannstrom I.O."/>
            <person name="Guillou S."/>
            <person name="Cros-Aarteil S."/>
            <person name="Calhoun S."/>
            <person name="Haridas S."/>
            <person name="Kuo A."/>
            <person name="Mondo S."/>
            <person name="Pangilinan J."/>
            <person name="Riley R."/>
            <person name="LaButti K."/>
            <person name="Andreopoulos B."/>
            <person name="Lipzen A."/>
            <person name="Chen C."/>
            <person name="Yan M."/>
            <person name="Daum C."/>
            <person name="Ng V."/>
            <person name="Clum A."/>
            <person name="Steindorff A."/>
            <person name="Ohm R.A."/>
            <person name="Martin F."/>
            <person name="Silar P."/>
            <person name="Natvig D.O."/>
            <person name="Lalanne C."/>
            <person name="Gautier V."/>
            <person name="Ament-Velasquez S.L."/>
            <person name="Kruys A."/>
            <person name="Hutchinson M.I."/>
            <person name="Powell A.J."/>
            <person name="Barry K."/>
            <person name="Miller A.N."/>
            <person name="Grigoriev I.V."/>
            <person name="Debuchy R."/>
            <person name="Gladieux P."/>
            <person name="Hiltunen Thoren M."/>
            <person name="Johannesson H."/>
        </authorList>
    </citation>
    <scope>NUCLEOTIDE SEQUENCE</scope>
    <source>
        <strain evidence="3">PSN309</strain>
    </source>
</reference>
<dbReference type="SUPFAM" id="SSF52833">
    <property type="entry name" value="Thioredoxin-like"/>
    <property type="match status" value="2"/>
</dbReference>
<dbReference type="CDD" id="cd02961">
    <property type="entry name" value="PDI_a_family"/>
    <property type="match status" value="1"/>
</dbReference>
<reference evidence="3" key="2">
    <citation type="submission" date="2023-05" db="EMBL/GenBank/DDBJ databases">
        <authorList>
            <consortium name="Lawrence Berkeley National Laboratory"/>
            <person name="Steindorff A."/>
            <person name="Hensen N."/>
            <person name="Bonometti L."/>
            <person name="Westerberg I."/>
            <person name="Brannstrom I.O."/>
            <person name="Guillou S."/>
            <person name="Cros-Aarteil S."/>
            <person name="Calhoun S."/>
            <person name="Haridas S."/>
            <person name="Kuo A."/>
            <person name="Mondo S."/>
            <person name="Pangilinan J."/>
            <person name="Riley R."/>
            <person name="Labutti K."/>
            <person name="Andreopoulos B."/>
            <person name="Lipzen A."/>
            <person name="Chen C."/>
            <person name="Yanf M."/>
            <person name="Daum C."/>
            <person name="Ng V."/>
            <person name="Clum A."/>
            <person name="Ohm R."/>
            <person name="Martin F."/>
            <person name="Silar P."/>
            <person name="Natvig D."/>
            <person name="Lalanne C."/>
            <person name="Gautier V."/>
            <person name="Ament-Velasquez S.L."/>
            <person name="Kruys A."/>
            <person name="Hutchinson M.I."/>
            <person name="Powell A.J."/>
            <person name="Barry K."/>
            <person name="Miller A.N."/>
            <person name="Grigoriev I.V."/>
            <person name="Debuchy R."/>
            <person name="Gladieux P."/>
            <person name="Thoren M.H."/>
            <person name="Johannesson H."/>
        </authorList>
    </citation>
    <scope>NUCLEOTIDE SEQUENCE</scope>
    <source>
        <strain evidence="3">PSN309</strain>
    </source>
</reference>
<evidence type="ECO:0000256" key="1">
    <source>
        <dbReference type="ARBA" id="ARBA00006347"/>
    </source>
</evidence>
<accession>A0AAN6WL29</accession>
<organism evidence="3 4">
    <name type="scientific">Podospora australis</name>
    <dbReference type="NCBI Taxonomy" id="1536484"/>
    <lineage>
        <taxon>Eukaryota</taxon>
        <taxon>Fungi</taxon>
        <taxon>Dikarya</taxon>
        <taxon>Ascomycota</taxon>
        <taxon>Pezizomycotina</taxon>
        <taxon>Sordariomycetes</taxon>
        <taxon>Sordariomycetidae</taxon>
        <taxon>Sordariales</taxon>
        <taxon>Podosporaceae</taxon>
        <taxon>Podospora</taxon>
    </lineage>
</organism>
<name>A0AAN6WL29_9PEZI</name>
<comment type="similarity">
    <text evidence="1">Belongs to the protein disulfide isomerase family.</text>
</comment>
<evidence type="ECO:0000313" key="4">
    <source>
        <dbReference type="Proteomes" id="UP001302126"/>
    </source>
</evidence>
<dbReference type="GO" id="GO:0003756">
    <property type="term" value="F:protein disulfide isomerase activity"/>
    <property type="evidence" value="ECO:0007669"/>
    <property type="project" value="TreeGrafter"/>
</dbReference>
<dbReference type="PANTHER" id="PTHR18929">
    <property type="entry name" value="PROTEIN DISULFIDE ISOMERASE"/>
    <property type="match status" value="1"/>
</dbReference>
<dbReference type="InterPro" id="IPR013766">
    <property type="entry name" value="Thioredoxin_domain"/>
</dbReference>
<evidence type="ECO:0000259" key="2">
    <source>
        <dbReference type="Pfam" id="PF00085"/>
    </source>
</evidence>
<dbReference type="GO" id="GO:0006457">
    <property type="term" value="P:protein folding"/>
    <property type="evidence" value="ECO:0007669"/>
    <property type="project" value="TreeGrafter"/>
</dbReference>
<sequence>MKFICHLKILSGIQTKNEAFIPLVASIHKEDLPHSTSLTIEHAVVLPSQNTSIDLETQWQALKEAEKNEPNIVNFDCQAHPEFCKELDVTTFPSIRVYHRDGRLNEYRGEKRARDIAMFLHRVLRPAYLEANEQLVDPFSLIDDVVFMMHPHPDDWDLYDRFMDIAKKYQEHHTFVIAPPFSKSTSAVVCYNNLDDARHVAEDLTTDEGLDLFVQRCAEPLIPELTKHNEARYISSGKNILYYFATTEAEKEAYRERVRPLAKKYAESVQFVITKANEYSRKFSIVGGQESGSTTHGSLLLENHSSGNIYPFEGSQEITADVIEGFLINISSGKLEPSAKTDTRGGEEASHDEL</sequence>
<gene>
    <name evidence="3" type="ORF">QBC35DRAFT_507259</name>
</gene>
<dbReference type="EMBL" id="MU864523">
    <property type="protein sequence ID" value="KAK4183791.1"/>
    <property type="molecule type" value="Genomic_DNA"/>
</dbReference>
<dbReference type="Pfam" id="PF00085">
    <property type="entry name" value="Thioredoxin"/>
    <property type="match status" value="1"/>
</dbReference>
<evidence type="ECO:0000313" key="3">
    <source>
        <dbReference type="EMBL" id="KAK4183791.1"/>
    </source>
</evidence>
<feature type="domain" description="Thioredoxin" evidence="2">
    <location>
        <begin position="55"/>
        <end position="120"/>
    </location>
</feature>
<keyword evidence="4" id="KW-1185">Reference proteome</keyword>
<dbReference type="InterPro" id="IPR036249">
    <property type="entry name" value="Thioredoxin-like_sf"/>
</dbReference>
<dbReference type="Pfam" id="PF13848">
    <property type="entry name" value="Thioredoxin_6"/>
    <property type="match status" value="1"/>
</dbReference>
<dbReference type="GO" id="GO:0034976">
    <property type="term" value="P:response to endoplasmic reticulum stress"/>
    <property type="evidence" value="ECO:0007669"/>
    <property type="project" value="TreeGrafter"/>
</dbReference>
<comment type="caution">
    <text evidence="3">The sequence shown here is derived from an EMBL/GenBank/DDBJ whole genome shotgun (WGS) entry which is preliminary data.</text>
</comment>
<protein>
    <submittedName>
        <fullName evidence="3">Protein disulfide-isomerase</fullName>
    </submittedName>
</protein>
<dbReference type="AlphaFoldDB" id="A0AAN6WL29"/>